<dbReference type="Proteomes" id="UP001168146">
    <property type="component" value="Unassembled WGS sequence"/>
</dbReference>
<protein>
    <submittedName>
        <fullName evidence="2">Uncharacterized protein</fullName>
    </submittedName>
</protein>
<gene>
    <name evidence="2" type="ORF">LTR82_018356</name>
</gene>
<reference evidence="2" key="1">
    <citation type="submission" date="2021-12" db="EMBL/GenBank/DDBJ databases">
        <title>Black yeast isolated from Biological Soil Crust.</title>
        <authorList>
            <person name="Kurbessoian T."/>
        </authorList>
    </citation>
    <scope>NUCLEOTIDE SEQUENCE</scope>
    <source>
        <strain evidence="2">CCFEE 5208</strain>
    </source>
</reference>
<proteinExistence type="predicted"/>
<feature type="region of interest" description="Disordered" evidence="1">
    <location>
        <begin position="22"/>
        <end position="64"/>
    </location>
</feature>
<evidence type="ECO:0000256" key="1">
    <source>
        <dbReference type="SAM" id="MobiDB-lite"/>
    </source>
</evidence>
<feature type="non-terminal residue" evidence="2">
    <location>
        <position position="124"/>
    </location>
</feature>
<dbReference type="AlphaFoldDB" id="A0AAN6F597"/>
<sequence>MHPFLDESSIGDPDMTEQYARASHIGGFGNSPIPSFNNFEDSEARLFSPEPSPDLLGRQRDNPSRKRELVLARSRIAEMARSHCKKLDAWAARIELANIRDGLSSRHVEDEGIDVDRVSYESLK</sequence>
<name>A0AAN6F597_9PEZI</name>
<accession>A0AAN6F597</accession>
<comment type="caution">
    <text evidence="2">The sequence shown here is derived from an EMBL/GenBank/DDBJ whole genome shotgun (WGS) entry which is preliminary data.</text>
</comment>
<evidence type="ECO:0000313" key="2">
    <source>
        <dbReference type="EMBL" id="KAK0298997.1"/>
    </source>
</evidence>
<dbReference type="EMBL" id="JASUXU010000666">
    <property type="protein sequence ID" value="KAK0298997.1"/>
    <property type="molecule type" value="Genomic_DNA"/>
</dbReference>
<evidence type="ECO:0000313" key="3">
    <source>
        <dbReference type="Proteomes" id="UP001168146"/>
    </source>
</evidence>
<organism evidence="2 3">
    <name type="scientific">Friedmanniomyces endolithicus</name>
    <dbReference type="NCBI Taxonomy" id="329885"/>
    <lineage>
        <taxon>Eukaryota</taxon>
        <taxon>Fungi</taxon>
        <taxon>Dikarya</taxon>
        <taxon>Ascomycota</taxon>
        <taxon>Pezizomycotina</taxon>
        <taxon>Dothideomycetes</taxon>
        <taxon>Dothideomycetidae</taxon>
        <taxon>Mycosphaerellales</taxon>
        <taxon>Teratosphaeriaceae</taxon>
        <taxon>Friedmanniomyces</taxon>
    </lineage>
</organism>